<protein>
    <submittedName>
        <fullName evidence="3">Uncharacterized protein</fullName>
    </submittedName>
</protein>
<dbReference type="EMBL" id="CAXLJL010000256">
    <property type="protein sequence ID" value="CAL5135313.1"/>
    <property type="molecule type" value="Genomic_DNA"/>
</dbReference>
<feature type="transmembrane region" description="Helical" evidence="2">
    <location>
        <begin position="9"/>
        <end position="31"/>
    </location>
</feature>
<organism evidence="3 4">
    <name type="scientific">Calicophoron daubneyi</name>
    <name type="common">Rumen fluke</name>
    <name type="synonym">Paramphistomum daubneyi</name>
    <dbReference type="NCBI Taxonomy" id="300641"/>
    <lineage>
        <taxon>Eukaryota</taxon>
        <taxon>Metazoa</taxon>
        <taxon>Spiralia</taxon>
        <taxon>Lophotrochozoa</taxon>
        <taxon>Platyhelminthes</taxon>
        <taxon>Trematoda</taxon>
        <taxon>Digenea</taxon>
        <taxon>Plagiorchiida</taxon>
        <taxon>Pronocephalata</taxon>
        <taxon>Paramphistomoidea</taxon>
        <taxon>Paramphistomidae</taxon>
        <taxon>Calicophoron</taxon>
    </lineage>
</organism>
<evidence type="ECO:0000313" key="3">
    <source>
        <dbReference type="EMBL" id="CAL5135313.1"/>
    </source>
</evidence>
<sequence>MLLFEGQPLLFFLFSISILCLLIGGCCWGSGEDADNKGKMYAGIVIFAIGCATAVAFIIVYVLKRIRRRRKRKAEIERILRQQDGNGDDDVYSKDNNSYQTNPSGYENRGADLNDYRTQF</sequence>
<evidence type="ECO:0000313" key="4">
    <source>
        <dbReference type="Proteomes" id="UP001497525"/>
    </source>
</evidence>
<reference evidence="3" key="1">
    <citation type="submission" date="2024-06" db="EMBL/GenBank/DDBJ databases">
        <authorList>
            <person name="Liu X."/>
            <person name="Lenzi L."/>
            <person name="Haldenby T S."/>
            <person name="Uol C."/>
        </authorList>
    </citation>
    <scope>NUCLEOTIDE SEQUENCE</scope>
</reference>
<evidence type="ECO:0000256" key="2">
    <source>
        <dbReference type="SAM" id="Phobius"/>
    </source>
</evidence>
<keyword evidence="2" id="KW-0472">Membrane</keyword>
<dbReference type="Proteomes" id="UP001497525">
    <property type="component" value="Unassembled WGS sequence"/>
</dbReference>
<gene>
    <name evidence="3" type="ORF">CDAUBV1_LOCUS9474</name>
</gene>
<evidence type="ECO:0000256" key="1">
    <source>
        <dbReference type="SAM" id="MobiDB-lite"/>
    </source>
</evidence>
<keyword evidence="2" id="KW-0812">Transmembrane</keyword>
<comment type="caution">
    <text evidence="3">The sequence shown here is derived from an EMBL/GenBank/DDBJ whole genome shotgun (WGS) entry which is preliminary data.</text>
</comment>
<proteinExistence type="predicted"/>
<feature type="region of interest" description="Disordered" evidence="1">
    <location>
        <begin position="84"/>
        <end position="120"/>
    </location>
</feature>
<feature type="compositionally biased region" description="Basic and acidic residues" evidence="1">
    <location>
        <begin position="109"/>
        <end position="120"/>
    </location>
</feature>
<keyword evidence="2" id="KW-1133">Transmembrane helix</keyword>
<accession>A0AAV2TJL9</accession>
<dbReference type="AlphaFoldDB" id="A0AAV2TJL9"/>
<name>A0AAV2TJL9_CALDB</name>
<feature type="compositionally biased region" description="Polar residues" evidence="1">
    <location>
        <begin position="94"/>
        <end position="105"/>
    </location>
</feature>
<feature type="transmembrane region" description="Helical" evidence="2">
    <location>
        <begin position="43"/>
        <end position="63"/>
    </location>
</feature>